<gene>
    <name evidence="2" type="ORF">F2Q68_00008652</name>
    <name evidence="1" type="ORF">F2Q70_00015721</name>
</gene>
<name>A0A8S9HRT7_BRACR</name>
<evidence type="ECO:0000313" key="2">
    <source>
        <dbReference type="EMBL" id="KAF2599866.1"/>
    </source>
</evidence>
<comment type="caution">
    <text evidence="1">The sequence shown here is derived from an EMBL/GenBank/DDBJ whole genome shotgun (WGS) entry which is preliminary data.</text>
</comment>
<reference evidence="1" key="1">
    <citation type="submission" date="2019-12" db="EMBL/GenBank/DDBJ databases">
        <title>Genome sequencing and annotation of Brassica cretica.</title>
        <authorList>
            <person name="Studholme D.J."/>
            <person name="Sarris P.F."/>
        </authorList>
    </citation>
    <scope>NUCLEOTIDE SEQUENCE</scope>
    <source>
        <strain evidence="2">PFS-001/15</strain>
        <strain evidence="1">PFS-102/07</strain>
        <tissue evidence="1">Leaf</tissue>
    </source>
</reference>
<dbReference type="EMBL" id="QGKY02001250">
    <property type="protein sequence ID" value="KAF2560214.1"/>
    <property type="molecule type" value="Genomic_DNA"/>
</dbReference>
<dbReference type="SUPFAM" id="SSF56219">
    <property type="entry name" value="DNase I-like"/>
    <property type="match status" value="1"/>
</dbReference>
<dbReference type="Gene3D" id="3.60.10.10">
    <property type="entry name" value="Endonuclease/exonuclease/phosphatase"/>
    <property type="match status" value="1"/>
</dbReference>
<dbReference type="AlphaFoldDB" id="A0A8S9HRT7"/>
<proteinExistence type="predicted"/>
<dbReference type="Proteomes" id="UP000712281">
    <property type="component" value="Unassembled WGS sequence"/>
</dbReference>
<dbReference type="InterPro" id="IPR036691">
    <property type="entry name" value="Endo/exonu/phosph_ase_sf"/>
</dbReference>
<dbReference type="PANTHER" id="PTHR33710">
    <property type="entry name" value="BNAC02G09200D PROTEIN"/>
    <property type="match status" value="1"/>
</dbReference>
<evidence type="ECO:0008006" key="3">
    <source>
        <dbReference type="Google" id="ProtNLM"/>
    </source>
</evidence>
<protein>
    <recommendedName>
        <fullName evidence="3">Endonuclease/exonuclease/phosphatase domain-containing protein</fullName>
    </recommendedName>
</protein>
<dbReference type="EMBL" id="QGKW02000717">
    <property type="protein sequence ID" value="KAF2599866.1"/>
    <property type="molecule type" value="Genomic_DNA"/>
</dbReference>
<organism evidence="1">
    <name type="scientific">Brassica cretica</name>
    <name type="common">Mustard</name>
    <dbReference type="NCBI Taxonomy" id="69181"/>
    <lineage>
        <taxon>Eukaryota</taxon>
        <taxon>Viridiplantae</taxon>
        <taxon>Streptophyta</taxon>
        <taxon>Embryophyta</taxon>
        <taxon>Tracheophyta</taxon>
        <taxon>Spermatophyta</taxon>
        <taxon>Magnoliopsida</taxon>
        <taxon>eudicotyledons</taxon>
        <taxon>Gunneridae</taxon>
        <taxon>Pentapetalae</taxon>
        <taxon>rosids</taxon>
        <taxon>malvids</taxon>
        <taxon>Brassicales</taxon>
        <taxon>Brassicaceae</taxon>
        <taxon>Brassiceae</taxon>
        <taxon>Brassica</taxon>
    </lineage>
</organism>
<accession>A0A8S9HRT7</accession>
<sequence>MITCWVRFKISGDTFLSSFVYAFNGAGERRALWQEMEMISNSVASSMNPWIIQGDFNVAVSMEEHSSAATNGGDRNSIREFQEAVRACDLVDLSHSVPGFTWSNSQDDNPISKKLDRFLVNASWLSGSFSLTLFLKLAILDFLRLCLHLWNETEPIYHSHSALTLFHQKLNMLKPDLRALNRDIYGDLPARVAEAYTYLCAKQTEAMNNPQTSTFEAAFDAWERWHQHFGIEEQFFYQRSWIQWLDLGDQNTRFYHTTQRHTLRHFYKEFQLISRRFSGTAPGTD</sequence>
<evidence type="ECO:0000313" key="1">
    <source>
        <dbReference type="EMBL" id="KAF2560214.1"/>
    </source>
</evidence>
<dbReference type="PANTHER" id="PTHR33710:SF79">
    <property type="entry name" value="OS06G0205337 PROTEIN"/>
    <property type="match status" value="1"/>
</dbReference>